<sequence>MFSLRMTILNRFEIYIPPQQQIIYPIVHTCNEFAAGNVLSSLFKAALTVTTIKFMDYKGNSHNHNVTNGEGNNIFNNLPPVLAGQSGEGLPYAPENFPNPGDIWRWKAGKRISNNGNYRDRYLYLPCHLSAPANRTSYRGGFTSKLAVERYIKEKFPHINIPEFFSSFSWTIPSGLPADDLFLWMGFEARKETVIPSDIGGCKAGNKNCSSLILERECPPVMPCEFCCAEPKFCRECCCILCKKVVDSAHGGYSFILCEEKHGDNICGHLCHLECAFRTYKAGALGRVFDLDAEYFCWRCNAKTELISHVNKLLLVCEAIDSDDDVREKMLNLGINLLRGSEKAAAKELMNRIALAMSKLKPGTNTEDILNVADEVRAHF</sequence>
<evidence type="ECO:0000313" key="1">
    <source>
        <dbReference type="EMBL" id="CAJ2630220.1"/>
    </source>
</evidence>
<evidence type="ECO:0000313" key="2">
    <source>
        <dbReference type="Proteomes" id="UP001177021"/>
    </source>
</evidence>
<protein>
    <submittedName>
        <fullName evidence="1">Uncharacterized protein</fullName>
    </submittedName>
</protein>
<proteinExistence type="predicted"/>
<dbReference type="EMBL" id="CASHSV030000001">
    <property type="protein sequence ID" value="CAJ2630220.1"/>
    <property type="molecule type" value="Genomic_DNA"/>
</dbReference>
<comment type="caution">
    <text evidence="1">The sequence shown here is derived from an EMBL/GenBank/DDBJ whole genome shotgun (WGS) entry which is preliminary data.</text>
</comment>
<gene>
    <name evidence="1" type="ORF">MILVUS5_LOCUS2040</name>
</gene>
<name>A0ACB0IDK5_TRIPR</name>
<keyword evidence="2" id="KW-1185">Reference proteome</keyword>
<organism evidence="1 2">
    <name type="scientific">Trifolium pratense</name>
    <name type="common">Red clover</name>
    <dbReference type="NCBI Taxonomy" id="57577"/>
    <lineage>
        <taxon>Eukaryota</taxon>
        <taxon>Viridiplantae</taxon>
        <taxon>Streptophyta</taxon>
        <taxon>Embryophyta</taxon>
        <taxon>Tracheophyta</taxon>
        <taxon>Spermatophyta</taxon>
        <taxon>Magnoliopsida</taxon>
        <taxon>eudicotyledons</taxon>
        <taxon>Gunneridae</taxon>
        <taxon>Pentapetalae</taxon>
        <taxon>rosids</taxon>
        <taxon>fabids</taxon>
        <taxon>Fabales</taxon>
        <taxon>Fabaceae</taxon>
        <taxon>Papilionoideae</taxon>
        <taxon>50 kb inversion clade</taxon>
        <taxon>NPAAA clade</taxon>
        <taxon>Hologalegina</taxon>
        <taxon>IRL clade</taxon>
        <taxon>Trifolieae</taxon>
        <taxon>Trifolium</taxon>
    </lineage>
</organism>
<dbReference type="Proteomes" id="UP001177021">
    <property type="component" value="Unassembled WGS sequence"/>
</dbReference>
<accession>A0ACB0IDK5</accession>
<reference evidence="1" key="1">
    <citation type="submission" date="2023-10" db="EMBL/GenBank/DDBJ databases">
        <authorList>
            <person name="Rodriguez Cubillos JULIANA M."/>
            <person name="De Vega J."/>
        </authorList>
    </citation>
    <scope>NUCLEOTIDE SEQUENCE</scope>
</reference>